<keyword evidence="2" id="KW-1185">Reference proteome</keyword>
<dbReference type="GeneID" id="302996310"/>
<protein>
    <recommendedName>
        <fullName evidence="3">AAA domain-containing protein</fullName>
    </recommendedName>
</protein>
<proteinExistence type="predicted"/>
<comment type="caution">
    <text evidence="1">The sequence shown here is derived from an EMBL/GenBank/DDBJ whole genome shotgun (WGS) entry which is preliminary data.</text>
</comment>
<name>A0A4Y8V8M3_9BACT</name>
<reference evidence="1 2" key="1">
    <citation type="submission" date="2019-02" db="EMBL/GenBank/DDBJ databases">
        <title>Draft Genome Sequence of the Prevotella sp. BCRC 81118, Isolated from Human Feces.</title>
        <authorList>
            <person name="Huang C.-H."/>
        </authorList>
    </citation>
    <scope>NUCLEOTIDE SEQUENCE [LARGE SCALE GENOMIC DNA]</scope>
    <source>
        <strain evidence="1 2">BCRC 81118</strain>
    </source>
</reference>
<sequence length="86" mass="9964">MEHFWNGWASARRDIVLIVCGSATSWMMDKLINNHGGLYGRLTHRLFLQPFSLGESEAFLKTKGMMRSRYEMAELYMTLRSSSGWV</sequence>
<dbReference type="Proteomes" id="UP000297872">
    <property type="component" value="Unassembled WGS sequence"/>
</dbReference>
<dbReference type="AlphaFoldDB" id="A0A4Y8V8M3"/>
<evidence type="ECO:0000313" key="1">
    <source>
        <dbReference type="EMBL" id="TFH76387.1"/>
    </source>
</evidence>
<gene>
    <name evidence="1" type="ORF">EXN75_13640</name>
</gene>
<dbReference type="OrthoDB" id="9813134at2"/>
<dbReference type="EMBL" id="SGVY01000046">
    <property type="protein sequence ID" value="TFH76387.1"/>
    <property type="molecule type" value="Genomic_DNA"/>
</dbReference>
<evidence type="ECO:0008006" key="3">
    <source>
        <dbReference type="Google" id="ProtNLM"/>
    </source>
</evidence>
<organism evidence="1 2">
    <name type="scientific">Segatella hominis</name>
    <dbReference type="NCBI Taxonomy" id="2518605"/>
    <lineage>
        <taxon>Bacteria</taxon>
        <taxon>Pseudomonadati</taxon>
        <taxon>Bacteroidota</taxon>
        <taxon>Bacteroidia</taxon>
        <taxon>Bacteroidales</taxon>
        <taxon>Prevotellaceae</taxon>
        <taxon>Segatella</taxon>
    </lineage>
</organism>
<dbReference type="RefSeq" id="WP_134844224.1">
    <property type="nucleotide sequence ID" value="NZ_DAWEFM010000021.1"/>
</dbReference>
<accession>A0A4Y8V8M3</accession>
<evidence type="ECO:0000313" key="2">
    <source>
        <dbReference type="Proteomes" id="UP000297872"/>
    </source>
</evidence>